<name>A0A177D5Y5_ALTAL</name>
<dbReference type="AlphaFoldDB" id="A0A177D5Y5"/>
<protein>
    <submittedName>
        <fullName evidence="1">Uncharacterized protein</fullName>
    </submittedName>
</protein>
<reference evidence="1 2" key="1">
    <citation type="submission" date="2016-05" db="EMBL/GenBank/DDBJ databases">
        <title>Comparative analysis of secretome profiles of manganese(II)-oxidizing ascomycete fungi.</title>
        <authorList>
            <consortium name="DOE Joint Genome Institute"/>
            <person name="Zeiner C.A."/>
            <person name="Purvine S.O."/>
            <person name="Zink E.M."/>
            <person name="Wu S."/>
            <person name="Pasa-Tolic L."/>
            <person name="Chaput D.L."/>
            <person name="Haridas S."/>
            <person name="Grigoriev I.V."/>
            <person name="Santelli C.M."/>
            <person name="Hansel C.M."/>
        </authorList>
    </citation>
    <scope>NUCLEOTIDE SEQUENCE [LARGE SCALE GENOMIC DNA]</scope>
    <source>
        <strain evidence="1 2">SRC1lrK2f</strain>
    </source>
</reference>
<evidence type="ECO:0000313" key="2">
    <source>
        <dbReference type="Proteomes" id="UP000077248"/>
    </source>
</evidence>
<dbReference type="RefSeq" id="XP_018380339.1">
    <property type="nucleotide sequence ID" value="XM_018531860.1"/>
</dbReference>
<dbReference type="GeneID" id="29117454"/>
<accession>A0A177D5Y5</accession>
<sequence>MRPTQASATVSTRAHGNSLAWPSLNILGSTRVDLWVARTKRSATGITHRHLPGTDDHNVGLTKATDILGQLAKVVSICKLDIDHVARKLTLILPDLEPLIDLLSAFVIATLLGHLVQESMSICNRIWETEPQKSAAFTPYAYSLLPPGKRRLAINSVDDADTTTVNLFCSHTRLQF</sequence>
<dbReference type="VEuPathDB" id="FungiDB:CC77DRAFT_484033"/>
<dbReference type="EMBL" id="KV441496">
    <property type="protein sequence ID" value="OAG14918.1"/>
    <property type="molecule type" value="Genomic_DNA"/>
</dbReference>
<dbReference type="Proteomes" id="UP000077248">
    <property type="component" value="Unassembled WGS sequence"/>
</dbReference>
<keyword evidence="2" id="KW-1185">Reference proteome</keyword>
<proteinExistence type="predicted"/>
<organism evidence="1 2">
    <name type="scientific">Alternaria alternata</name>
    <name type="common">Alternaria rot fungus</name>
    <name type="synonym">Torula alternata</name>
    <dbReference type="NCBI Taxonomy" id="5599"/>
    <lineage>
        <taxon>Eukaryota</taxon>
        <taxon>Fungi</taxon>
        <taxon>Dikarya</taxon>
        <taxon>Ascomycota</taxon>
        <taxon>Pezizomycotina</taxon>
        <taxon>Dothideomycetes</taxon>
        <taxon>Pleosporomycetidae</taxon>
        <taxon>Pleosporales</taxon>
        <taxon>Pleosporineae</taxon>
        <taxon>Pleosporaceae</taxon>
        <taxon>Alternaria</taxon>
        <taxon>Alternaria sect. Alternaria</taxon>
        <taxon>Alternaria alternata complex</taxon>
    </lineage>
</organism>
<gene>
    <name evidence="1" type="ORF">CC77DRAFT_484033</name>
</gene>
<dbReference type="KEGG" id="aalt:CC77DRAFT_484033"/>
<evidence type="ECO:0000313" key="1">
    <source>
        <dbReference type="EMBL" id="OAG14918.1"/>
    </source>
</evidence>